<evidence type="ECO:0000313" key="4">
    <source>
        <dbReference type="Proteomes" id="UP001265550"/>
    </source>
</evidence>
<sequence length="211" mass="22606">MKLLPLVLSMSAVAFGPFAALAQTATPAAKPAATPPASATKPVTKRAPLARSAAKAVEEVTPIEEDTNVTLNEADLAVAQRVYLGSIPCELGASVEITPAKRQGFFIVQVKNMRNARYYMHPVESRTGAIRLEDPKRGAMWLQLGNKSMLMSQQLGKRLADECMSPEQLTLAGEMKRNPPRHLFDPAEPPTPAPVSPNATPIPGMPATNTN</sequence>
<feature type="signal peptide" evidence="2">
    <location>
        <begin position="1"/>
        <end position="22"/>
    </location>
</feature>
<protein>
    <submittedName>
        <fullName evidence="3">Uncharacterized protein</fullName>
    </submittedName>
</protein>
<organism evidence="3 4">
    <name type="scientific">Hydrogenophaga laconesensis</name>
    <dbReference type="NCBI Taxonomy" id="1805971"/>
    <lineage>
        <taxon>Bacteria</taxon>
        <taxon>Pseudomonadati</taxon>
        <taxon>Pseudomonadota</taxon>
        <taxon>Betaproteobacteria</taxon>
        <taxon>Burkholderiales</taxon>
        <taxon>Comamonadaceae</taxon>
        <taxon>Hydrogenophaga</taxon>
    </lineage>
</organism>
<evidence type="ECO:0000256" key="1">
    <source>
        <dbReference type="SAM" id="MobiDB-lite"/>
    </source>
</evidence>
<reference evidence="3 4" key="1">
    <citation type="submission" date="2023-07" db="EMBL/GenBank/DDBJ databases">
        <title>Sorghum-associated microbial communities from plants grown in Nebraska, USA.</title>
        <authorList>
            <person name="Schachtman D."/>
        </authorList>
    </citation>
    <scope>NUCLEOTIDE SEQUENCE [LARGE SCALE GENOMIC DNA]</scope>
    <source>
        <strain evidence="3 4">BE240</strain>
    </source>
</reference>
<feature type="compositionally biased region" description="Basic and acidic residues" evidence="1">
    <location>
        <begin position="176"/>
        <end position="185"/>
    </location>
</feature>
<accession>A0ABU1VDL9</accession>
<gene>
    <name evidence="3" type="ORF">J2X09_003333</name>
</gene>
<feature type="chain" id="PRO_5045331358" evidence="2">
    <location>
        <begin position="23"/>
        <end position="211"/>
    </location>
</feature>
<evidence type="ECO:0000256" key="2">
    <source>
        <dbReference type="SAM" id="SignalP"/>
    </source>
</evidence>
<feature type="region of interest" description="Disordered" evidence="1">
    <location>
        <begin position="176"/>
        <end position="211"/>
    </location>
</feature>
<keyword evidence="4" id="KW-1185">Reference proteome</keyword>
<comment type="caution">
    <text evidence="3">The sequence shown here is derived from an EMBL/GenBank/DDBJ whole genome shotgun (WGS) entry which is preliminary data.</text>
</comment>
<name>A0ABU1VDL9_9BURK</name>
<dbReference type="Proteomes" id="UP001265550">
    <property type="component" value="Unassembled WGS sequence"/>
</dbReference>
<keyword evidence="2" id="KW-0732">Signal</keyword>
<evidence type="ECO:0000313" key="3">
    <source>
        <dbReference type="EMBL" id="MDR7095582.1"/>
    </source>
</evidence>
<proteinExistence type="predicted"/>
<dbReference type="EMBL" id="JAVDWE010000009">
    <property type="protein sequence ID" value="MDR7095582.1"/>
    <property type="molecule type" value="Genomic_DNA"/>
</dbReference>